<feature type="transmembrane region" description="Helical" evidence="5">
    <location>
        <begin position="206"/>
        <end position="223"/>
    </location>
</feature>
<dbReference type="PANTHER" id="PTHR11040">
    <property type="entry name" value="ZINC/IRON TRANSPORTER"/>
    <property type="match status" value="1"/>
</dbReference>
<keyword evidence="8" id="KW-1185">Reference proteome</keyword>
<feature type="transmembrane region" description="Helical" evidence="5">
    <location>
        <begin position="318"/>
        <end position="339"/>
    </location>
</feature>
<dbReference type="InterPro" id="IPR003689">
    <property type="entry name" value="ZIP"/>
</dbReference>
<evidence type="ECO:0000256" key="4">
    <source>
        <dbReference type="ARBA" id="ARBA00023136"/>
    </source>
</evidence>
<dbReference type="GO" id="GO:0005385">
    <property type="term" value="F:zinc ion transmembrane transporter activity"/>
    <property type="evidence" value="ECO:0007669"/>
    <property type="project" value="TreeGrafter"/>
</dbReference>
<proteinExistence type="predicted"/>
<evidence type="ECO:0000256" key="1">
    <source>
        <dbReference type="ARBA" id="ARBA00004141"/>
    </source>
</evidence>
<evidence type="ECO:0000256" key="2">
    <source>
        <dbReference type="ARBA" id="ARBA00022692"/>
    </source>
</evidence>
<keyword evidence="4 5" id="KW-0472">Membrane</keyword>
<dbReference type="Proteomes" id="UP000237347">
    <property type="component" value="Unassembled WGS sequence"/>
</dbReference>
<comment type="caution">
    <text evidence="7">The sequence shown here is derived from an EMBL/GenBank/DDBJ whole genome shotgun (WGS) entry which is preliminary data.</text>
</comment>
<reference evidence="7 8" key="1">
    <citation type="journal article" date="2018" name="Sci. Data">
        <title>The draft genome sequence of cork oak.</title>
        <authorList>
            <person name="Ramos A.M."/>
            <person name="Usie A."/>
            <person name="Barbosa P."/>
            <person name="Barros P.M."/>
            <person name="Capote T."/>
            <person name="Chaves I."/>
            <person name="Simoes F."/>
            <person name="Abreu I."/>
            <person name="Carrasquinho I."/>
            <person name="Faro C."/>
            <person name="Guimaraes J.B."/>
            <person name="Mendonca D."/>
            <person name="Nobrega F."/>
            <person name="Rodrigues L."/>
            <person name="Saibo N.J.M."/>
            <person name="Varela M.C."/>
            <person name="Egas C."/>
            <person name="Matos J."/>
            <person name="Miguel C.M."/>
            <person name="Oliveira M.M."/>
            <person name="Ricardo C.P."/>
            <person name="Goncalves S."/>
        </authorList>
    </citation>
    <scope>NUCLEOTIDE SEQUENCE [LARGE SCALE GENOMIC DNA]</scope>
    <source>
        <strain evidence="8">cv. HL8</strain>
    </source>
</reference>
<gene>
    <name evidence="7" type="primary">ZIP1_6</name>
    <name evidence="7" type="ORF">CFP56_022692</name>
</gene>
<dbReference type="Pfam" id="PF02535">
    <property type="entry name" value="Zip"/>
    <property type="match status" value="2"/>
</dbReference>
<evidence type="ECO:0000256" key="6">
    <source>
        <dbReference type="SAM" id="SignalP"/>
    </source>
</evidence>
<dbReference type="AlphaFoldDB" id="A0AAW0KCU1"/>
<dbReference type="PANTHER" id="PTHR11040:SF35">
    <property type="entry name" value="ZINC TRANSPORTER 5"/>
    <property type="match status" value="1"/>
</dbReference>
<keyword evidence="6" id="KW-0732">Signal</keyword>
<feature type="transmembrane region" description="Helical" evidence="5">
    <location>
        <begin position="77"/>
        <end position="98"/>
    </location>
</feature>
<dbReference type="EMBL" id="PKMF04000355">
    <property type="protein sequence ID" value="KAK7836353.1"/>
    <property type="molecule type" value="Genomic_DNA"/>
</dbReference>
<feature type="transmembrane region" description="Helical" evidence="5">
    <location>
        <begin position="118"/>
        <end position="139"/>
    </location>
</feature>
<organism evidence="7 8">
    <name type="scientific">Quercus suber</name>
    <name type="common">Cork oak</name>
    <dbReference type="NCBI Taxonomy" id="58331"/>
    <lineage>
        <taxon>Eukaryota</taxon>
        <taxon>Viridiplantae</taxon>
        <taxon>Streptophyta</taxon>
        <taxon>Embryophyta</taxon>
        <taxon>Tracheophyta</taxon>
        <taxon>Spermatophyta</taxon>
        <taxon>Magnoliopsida</taxon>
        <taxon>eudicotyledons</taxon>
        <taxon>Gunneridae</taxon>
        <taxon>Pentapetalae</taxon>
        <taxon>rosids</taxon>
        <taxon>fabids</taxon>
        <taxon>Fagales</taxon>
        <taxon>Fagaceae</taxon>
        <taxon>Quercus</taxon>
    </lineage>
</organism>
<dbReference type="GO" id="GO:0005886">
    <property type="term" value="C:plasma membrane"/>
    <property type="evidence" value="ECO:0007669"/>
    <property type="project" value="TreeGrafter"/>
</dbReference>
<sequence length="527" mass="56656">MAKLQLLLLTLFCVFLLLPSSAFGDCTCDTEDEGRDKTKALKYKLAAIASILVAGAIGVCIPILGKAIPALRPEKDIFFFIKAFAAGVILSTGFIYVLPDAFESLTSLCLSESPWQDFPFMGFVVMVSAIGTLMVDAFATSYYRKSHFNQAAQNGAGDVEMEGGHEGHLHVHTHATHGHAHGSTSFVDNLALSDFIQHRVISQLQLLLLTLVCVFLLLPSSAFGDCTCDTEDEGRDKTQALKYKLAAIASILVAGAIGVCIPILGKTIPALRPEKDIFFFIKAFAAGVILSTGFIHVLPDAFESLTSPCLSDSPWQNFPFTGFVAMVSAIGTLMVDAFATSYYRKSHSNQAAQNGAGDVEMEGEHEGHLHVHTHATHGHAHGSTSFVDNSAYFSHSNQAAQNGAGDVEMEGEHEGHLHVHTHATHGHAHGSTSFVDNSASSDLIRHRVISQVLELGIVVHSVIIGISLGASESPKTIRPLVAALTFHQFFEGMGLGGCISQFSAHIWQEAFYKCLAKCLALISQDSY</sequence>
<evidence type="ECO:0000313" key="8">
    <source>
        <dbReference type="Proteomes" id="UP000237347"/>
    </source>
</evidence>
<evidence type="ECO:0000256" key="5">
    <source>
        <dbReference type="SAM" id="Phobius"/>
    </source>
</evidence>
<keyword evidence="3 5" id="KW-1133">Transmembrane helix</keyword>
<feature type="transmembrane region" description="Helical" evidence="5">
    <location>
        <begin position="277"/>
        <end position="298"/>
    </location>
</feature>
<feature type="signal peptide" evidence="6">
    <location>
        <begin position="1"/>
        <end position="24"/>
    </location>
</feature>
<accession>A0AAW0KCU1</accession>
<name>A0AAW0KCU1_QUESU</name>
<feature type="transmembrane region" description="Helical" evidence="5">
    <location>
        <begin position="43"/>
        <end position="65"/>
    </location>
</feature>
<evidence type="ECO:0000313" key="7">
    <source>
        <dbReference type="EMBL" id="KAK7836353.1"/>
    </source>
</evidence>
<feature type="chain" id="PRO_5043776976" evidence="6">
    <location>
        <begin position="25"/>
        <end position="527"/>
    </location>
</feature>
<feature type="transmembrane region" description="Helical" evidence="5">
    <location>
        <begin position="243"/>
        <end position="265"/>
    </location>
</feature>
<evidence type="ECO:0000256" key="3">
    <source>
        <dbReference type="ARBA" id="ARBA00022989"/>
    </source>
</evidence>
<keyword evidence="2 5" id="KW-0812">Transmembrane</keyword>
<comment type="subcellular location">
    <subcellularLocation>
        <location evidence="1">Membrane</location>
        <topology evidence="1">Multi-pass membrane protein</topology>
    </subcellularLocation>
</comment>
<protein>
    <submittedName>
        <fullName evidence="7">Zinc transporter 1</fullName>
    </submittedName>
</protein>